<evidence type="ECO:0008006" key="4">
    <source>
        <dbReference type="Google" id="ProtNLM"/>
    </source>
</evidence>
<keyword evidence="1" id="KW-0472">Membrane</keyword>
<protein>
    <recommendedName>
        <fullName evidence="4">Transmembrane protein</fullName>
    </recommendedName>
</protein>
<feature type="transmembrane region" description="Helical" evidence="1">
    <location>
        <begin position="31"/>
        <end position="55"/>
    </location>
</feature>
<dbReference type="OrthoDB" id="5868242at2759"/>
<evidence type="ECO:0000313" key="3">
    <source>
        <dbReference type="Proteomes" id="UP000605970"/>
    </source>
</evidence>
<name>A0A8S9ZE58_9BILA</name>
<gene>
    <name evidence="2" type="ORF">Mgra_00008981</name>
</gene>
<accession>A0A8S9ZE58</accession>
<keyword evidence="1" id="KW-0812">Transmembrane</keyword>
<keyword evidence="3" id="KW-1185">Reference proteome</keyword>
<comment type="caution">
    <text evidence="2">The sequence shown here is derived from an EMBL/GenBank/DDBJ whole genome shotgun (WGS) entry which is preliminary data.</text>
</comment>
<feature type="transmembrane region" description="Helical" evidence="1">
    <location>
        <begin position="92"/>
        <end position="112"/>
    </location>
</feature>
<keyword evidence="1" id="KW-1133">Transmembrane helix</keyword>
<evidence type="ECO:0000313" key="2">
    <source>
        <dbReference type="EMBL" id="KAF7629998.1"/>
    </source>
</evidence>
<dbReference type="AlphaFoldDB" id="A0A8S9ZE58"/>
<reference evidence="2" key="1">
    <citation type="journal article" date="2020" name="Ecol. Evol.">
        <title>Genome structure and content of the rice root-knot nematode (Meloidogyne graminicola).</title>
        <authorList>
            <person name="Phan N.T."/>
            <person name="Danchin E.G.J."/>
            <person name="Klopp C."/>
            <person name="Perfus-Barbeoch L."/>
            <person name="Kozlowski D.K."/>
            <person name="Koutsovoulos G.D."/>
            <person name="Lopez-Roques C."/>
            <person name="Bouchez O."/>
            <person name="Zahm M."/>
            <person name="Besnard G."/>
            <person name="Bellafiore S."/>
        </authorList>
    </citation>
    <scope>NUCLEOTIDE SEQUENCE</scope>
    <source>
        <strain evidence="2">VN-18</strain>
    </source>
</reference>
<dbReference type="EMBL" id="JABEBT010000132">
    <property type="protein sequence ID" value="KAF7629998.1"/>
    <property type="molecule type" value="Genomic_DNA"/>
</dbReference>
<dbReference type="Proteomes" id="UP000605970">
    <property type="component" value="Unassembled WGS sequence"/>
</dbReference>
<evidence type="ECO:0000256" key="1">
    <source>
        <dbReference type="SAM" id="Phobius"/>
    </source>
</evidence>
<organism evidence="2 3">
    <name type="scientific">Meloidogyne graminicola</name>
    <dbReference type="NCBI Taxonomy" id="189291"/>
    <lineage>
        <taxon>Eukaryota</taxon>
        <taxon>Metazoa</taxon>
        <taxon>Ecdysozoa</taxon>
        <taxon>Nematoda</taxon>
        <taxon>Chromadorea</taxon>
        <taxon>Rhabditida</taxon>
        <taxon>Tylenchina</taxon>
        <taxon>Tylenchomorpha</taxon>
        <taxon>Tylenchoidea</taxon>
        <taxon>Meloidogynidae</taxon>
        <taxon>Meloidogyninae</taxon>
        <taxon>Meloidogyne</taxon>
    </lineage>
</organism>
<sequence>MTEQNKLIILNLPNIERKERILFNAPINIRFYIACIICTLFDILLIILTLLAYFYPNPFRRTPLYKQIFQKLDRFTIQFWYSCSLLSIQKRLPLLFIPQLIFCLLTYVQQLVMKQFGYFLFFFIFIFNIWIILAISVITFNQLIYECNDFKRILANSKSNLF</sequence>
<feature type="transmembrane region" description="Helical" evidence="1">
    <location>
        <begin position="118"/>
        <end position="144"/>
    </location>
</feature>
<proteinExistence type="predicted"/>